<keyword evidence="1" id="KW-0472">Membrane</keyword>
<dbReference type="STRING" id="1685010.A0O34_12610"/>
<protein>
    <submittedName>
        <fullName evidence="2">Uncharacterized protein</fullName>
    </submittedName>
</protein>
<keyword evidence="3" id="KW-1185">Reference proteome</keyword>
<dbReference type="KEGG" id="chh:A0O34_12610"/>
<sequence>MVIDLGIIGDFVNSRKFWGSLAIGFPVVTIGLFVLYSIVRKITFLKNIVQYILMTYGLSILVFMPVLFFSAFLETEKLKLALIYLIILFFVSIFTLLNQRECINFMKEVSKMKNFNANKS</sequence>
<reference evidence="2 3" key="1">
    <citation type="submission" date="2016-04" db="EMBL/GenBank/DDBJ databases">
        <title>Complete Genome Sequence of Chryseobacterium sp. IHBB 10212.</title>
        <authorList>
            <person name="Pal M."/>
            <person name="Swarnkar M.K."/>
            <person name="Kaushal K."/>
            <person name="Chhibber S."/>
            <person name="Singh A.K."/>
            <person name="Gulati A."/>
        </authorList>
    </citation>
    <scope>NUCLEOTIDE SEQUENCE [LARGE SCALE GENOMIC DNA]</scope>
    <source>
        <strain evidence="2 3">IHBB 10212</strain>
    </source>
</reference>
<feature type="transmembrane region" description="Helical" evidence="1">
    <location>
        <begin position="51"/>
        <end position="72"/>
    </location>
</feature>
<feature type="transmembrane region" description="Helical" evidence="1">
    <location>
        <begin position="78"/>
        <end position="97"/>
    </location>
</feature>
<name>A0A172XW91_9FLAO</name>
<dbReference type="Proteomes" id="UP000077824">
    <property type="component" value="Chromosome"/>
</dbReference>
<keyword evidence="1" id="KW-0812">Transmembrane</keyword>
<proteinExistence type="predicted"/>
<keyword evidence="1" id="KW-1133">Transmembrane helix</keyword>
<accession>A0A172XW91</accession>
<dbReference type="OrthoDB" id="1260065at2"/>
<evidence type="ECO:0000313" key="3">
    <source>
        <dbReference type="Proteomes" id="UP000077824"/>
    </source>
</evidence>
<evidence type="ECO:0000313" key="2">
    <source>
        <dbReference type="EMBL" id="ANF51299.1"/>
    </source>
</evidence>
<dbReference type="AlphaFoldDB" id="A0A172XW91"/>
<dbReference type="EMBL" id="CP015199">
    <property type="protein sequence ID" value="ANF51299.1"/>
    <property type="molecule type" value="Genomic_DNA"/>
</dbReference>
<dbReference type="RefSeq" id="WP_066755123.1">
    <property type="nucleotide sequence ID" value="NZ_CP015199.1"/>
</dbReference>
<feature type="transmembrane region" description="Helical" evidence="1">
    <location>
        <begin position="17"/>
        <end position="39"/>
    </location>
</feature>
<gene>
    <name evidence="2" type="ORF">A0O34_12610</name>
</gene>
<evidence type="ECO:0000256" key="1">
    <source>
        <dbReference type="SAM" id="Phobius"/>
    </source>
</evidence>
<organism evidence="2 3">
    <name type="scientific">Chryseobacterium glaciei</name>
    <dbReference type="NCBI Taxonomy" id="1685010"/>
    <lineage>
        <taxon>Bacteria</taxon>
        <taxon>Pseudomonadati</taxon>
        <taxon>Bacteroidota</taxon>
        <taxon>Flavobacteriia</taxon>
        <taxon>Flavobacteriales</taxon>
        <taxon>Weeksellaceae</taxon>
        <taxon>Chryseobacterium group</taxon>
        <taxon>Chryseobacterium</taxon>
    </lineage>
</organism>